<dbReference type="STRING" id="79923.G7YNG0"/>
<dbReference type="PROSITE" id="PS00108">
    <property type="entry name" value="PROTEIN_KINASE_ST"/>
    <property type="match status" value="1"/>
</dbReference>
<dbReference type="GO" id="GO:0005524">
    <property type="term" value="F:ATP binding"/>
    <property type="evidence" value="ECO:0007669"/>
    <property type="project" value="UniProtKB-UniRule"/>
</dbReference>
<dbReference type="PANTHER" id="PTHR24342:SF12">
    <property type="entry name" value="DEATH-ASSOCIATED PROTEIN KINASE RELATED"/>
    <property type="match status" value="1"/>
</dbReference>
<dbReference type="Gene3D" id="3.30.200.20">
    <property type="entry name" value="Phosphorylase Kinase, domain 1"/>
    <property type="match status" value="1"/>
</dbReference>
<dbReference type="PROSITE" id="PS50011">
    <property type="entry name" value="PROTEIN_KINASE_DOM"/>
    <property type="match status" value="1"/>
</dbReference>
<dbReference type="SMART" id="SM00220">
    <property type="entry name" value="S_TKc"/>
    <property type="match status" value="1"/>
</dbReference>
<dbReference type="OrthoDB" id="504170at2759"/>
<dbReference type="GO" id="GO:0004674">
    <property type="term" value="F:protein serine/threonine kinase activity"/>
    <property type="evidence" value="ECO:0007669"/>
    <property type="project" value="UniProtKB-KW"/>
</dbReference>
<dbReference type="InterPro" id="IPR008271">
    <property type="entry name" value="Ser/Thr_kinase_AS"/>
</dbReference>
<dbReference type="PROSITE" id="PS00107">
    <property type="entry name" value="PROTEIN_KINASE_ATP"/>
    <property type="match status" value="1"/>
</dbReference>
<sequence length="340" mass="38571">MITFRQQSPSSLGVVRQSELNASCRDSFSDEYDLLSEIGRGRFARVCQVRHKRSGETFAAKIIRRWRNGKDTMETLMRELDIIERGKISRRIVSMKEYYVRATDFVIILEHACGGDLYSMTHYFEINPSVAFVKSAVQQSLEALDFLHERSIVHLDVKPDNILLRQPYPECDIILCDFGLSKFLSQEKVTRDLVGTPDYAAPEILDYNPIHLTTDIWSIGVLTYYLLTGTSPFWAPTKEQTCANVSQLLLSFPDGLFLDIPQAAVRFIQRILVKNPNDRPSASQCLLDPWFSDIEEKEQPEPPVPPCATDCVTQAADDAKDSPITCEPVCSELDRSYGEC</sequence>
<accession>A0A8T1M720</accession>
<keyword evidence="2" id="KW-1185">Reference proteome</keyword>
<dbReference type="GO" id="GO:0035556">
    <property type="term" value="P:intracellular signal transduction"/>
    <property type="evidence" value="ECO:0007669"/>
    <property type="project" value="TreeGrafter"/>
</dbReference>
<dbReference type="GO" id="GO:0005634">
    <property type="term" value="C:nucleus"/>
    <property type="evidence" value="ECO:0007669"/>
    <property type="project" value="TreeGrafter"/>
</dbReference>
<dbReference type="Pfam" id="PF00069">
    <property type="entry name" value="Pkinase"/>
    <property type="match status" value="1"/>
</dbReference>
<reference evidence="1 2" key="2">
    <citation type="journal article" date="2021" name="Genomics">
        <title>High-quality reference genome for Clonorchis sinensis.</title>
        <authorList>
            <person name="Young N.D."/>
            <person name="Stroehlein A.J."/>
            <person name="Kinkar L."/>
            <person name="Wang T."/>
            <person name="Sohn W.M."/>
            <person name="Chang B.C.H."/>
            <person name="Kaur P."/>
            <person name="Weisz D."/>
            <person name="Dudchenko O."/>
            <person name="Aiden E.L."/>
            <person name="Korhonen P.K."/>
            <person name="Gasser R.B."/>
        </authorList>
    </citation>
    <scope>NUCLEOTIDE SEQUENCE [LARGE SCALE GENOMIC DNA]</scope>
    <source>
        <strain evidence="1">Cs-k2</strain>
    </source>
</reference>
<dbReference type="InterPro" id="IPR017441">
    <property type="entry name" value="Protein_kinase_ATP_BS"/>
</dbReference>
<dbReference type="SUPFAM" id="SSF56112">
    <property type="entry name" value="Protein kinase-like (PK-like)"/>
    <property type="match status" value="1"/>
</dbReference>
<proteinExistence type="predicted"/>
<evidence type="ECO:0000313" key="1">
    <source>
        <dbReference type="EMBL" id="KAG5444940.1"/>
    </source>
</evidence>
<keyword evidence="1" id="KW-0808">Transferase</keyword>
<dbReference type="Proteomes" id="UP000286415">
    <property type="component" value="Unassembled WGS sequence"/>
</dbReference>
<dbReference type="EMBL" id="NIRI02000056">
    <property type="protein sequence ID" value="KAG5444940.1"/>
    <property type="molecule type" value="Genomic_DNA"/>
</dbReference>
<name>A0A8T1M720_CLOSI</name>
<dbReference type="GO" id="GO:0043065">
    <property type="term" value="P:positive regulation of apoptotic process"/>
    <property type="evidence" value="ECO:0007669"/>
    <property type="project" value="TreeGrafter"/>
</dbReference>
<dbReference type="Gene3D" id="1.10.510.10">
    <property type="entry name" value="Transferase(Phosphotransferase) domain 1"/>
    <property type="match status" value="1"/>
</dbReference>
<evidence type="ECO:0000313" key="2">
    <source>
        <dbReference type="Proteomes" id="UP000286415"/>
    </source>
</evidence>
<gene>
    <name evidence="1" type="ORF">CSKR_103549</name>
</gene>
<keyword evidence="1" id="KW-0418">Kinase</keyword>
<reference evidence="1 2" key="1">
    <citation type="journal article" date="2018" name="Biotechnol. Adv.">
        <title>Improved genomic resources and new bioinformatic workflow for the carcinogenic parasite Clonorchis sinensis: Biotechnological implications.</title>
        <authorList>
            <person name="Wang D."/>
            <person name="Korhonen P.K."/>
            <person name="Gasser R.B."/>
            <person name="Young N.D."/>
        </authorList>
    </citation>
    <scope>NUCLEOTIDE SEQUENCE [LARGE SCALE GENOMIC DNA]</scope>
    <source>
        <strain evidence="1">Cs-k2</strain>
    </source>
</reference>
<protein>
    <submittedName>
        <fullName evidence="1">Serine/threonine-protein kinase 17A</fullName>
    </submittedName>
</protein>
<comment type="caution">
    <text evidence="1">The sequence shown here is derived from an EMBL/GenBank/DDBJ whole genome shotgun (WGS) entry which is preliminary data.</text>
</comment>
<dbReference type="InterPro" id="IPR000719">
    <property type="entry name" value="Prot_kinase_dom"/>
</dbReference>
<dbReference type="InterPro" id="IPR011009">
    <property type="entry name" value="Kinase-like_dom_sf"/>
</dbReference>
<organism evidence="1 2">
    <name type="scientific">Clonorchis sinensis</name>
    <name type="common">Chinese liver fluke</name>
    <dbReference type="NCBI Taxonomy" id="79923"/>
    <lineage>
        <taxon>Eukaryota</taxon>
        <taxon>Metazoa</taxon>
        <taxon>Spiralia</taxon>
        <taxon>Lophotrochozoa</taxon>
        <taxon>Platyhelminthes</taxon>
        <taxon>Trematoda</taxon>
        <taxon>Digenea</taxon>
        <taxon>Opisthorchiida</taxon>
        <taxon>Opisthorchiata</taxon>
        <taxon>Opisthorchiidae</taxon>
        <taxon>Clonorchis</taxon>
    </lineage>
</organism>
<dbReference type="PANTHER" id="PTHR24342">
    <property type="entry name" value="SERINE/THREONINE-PROTEIN KINASE 17"/>
    <property type="match status" value="1"/>
</dbReference>